<dbReference type="AlphaFoldDB" id="A0A424Z4M0"/>
<evidence type="ECO:0000313" key="2">
    <source>
        <dbReference type="Proteomes" id="UP000284763"/>
    </source>
</evidence>
<name>A0A424Z4M0_9EURY</name>
<organism evidence="1 2">
    <name type="scientific">Methanosalsum natronophilum</name>
    <dbReference type="NCBI Taxonomy" id="768733"/>
    <lineage>
        <taxon>Archaea</taxon>
        <taxon>Methanobacteriati</taxon>
        <taxon>Methanobacteriota</taxon>
        <taxon>Stenosarchaea group</taxon>
        <taxon>Methanomicrobia</taxon>
        <taxon>Methanosarcinales</taxon>
        <taxon>Methanosarcinaceae</taxon>
        <taxon>Methanosalsum</taxon>
    </lineage>
</organism>
<reference evidence="1 2" key="1">
    <citation type="submission" date="2018-08" db="EMBL/GenBank/DDBJ databases">
        <title>The metabolism and importance of syntrophic acetate oxidation coupled to methane or sulfide production in haloalkaline environments.</title>
        <authorList>
            <person name="Timmers P.H.A."/>
            <person name="Vavourakis C.D."/>
            <person name="Sorokin D.Y."/>
            <person name="Sinninghe Damste J.S."/>
            <person name="Muyzer G."/>
            <person name="Stams A.J.M."/>
            <person name="Plugge C.M."/>
        </authorList>
    </citation>
    <scope>NUCLEOTIDE SEQUENCE [LARGE SCALE GENOMIC DNA]</scope>
    <source>
        <strain evidence="1">MSAO_Arc3</strain>
    </source>
</reference>
<evidence type="ECO:0000313" key="1">
    <source>
        <dbReference type="EMBL" id="RQD92771.1"/>
    </source>
</evidence>
<dbReference type="Proteomes" id="UP000284763">
    <property type="component" value="Unassembled WGS sequence"/>
</dbReference>
<dbReference type="EMBL" id="QZAB01000015">
    <property type="protein sequence ID" value="RQD92771.1"/>
    <property type="molecule type" value="Genomic_DNA"/>
</dbReference>
<protein>
    <submittedName>
        <fullName evidence="1">Uncharacterized protein</fullName>
    </submittedName>
</protein>
<gene>
    <name evidence="1" type="ORF">D5R95_00145</name>
</gene>
<sequence>MTNKYLYISERLSYPEIETIYRDKVLKQDFYNIEDAKEWASHVTRLHCSVDEGFVPHYLLRNRDMRILGVAIRSVRIS</sequence>
<proteinExistence type="predicted"/>
<comment type="caution">
    <text evidence="1">The sequence shown here is derived from an EMBL/GenBank/DDBJ whole genome shotgun (WGS) entry which is preliminary data.</text>
</comment>
<accession>A0A424Z4M0</accession>